<dbReference type="EMBL" id="MCFL01000004">
    <property type="protein sequence ID" value="ORZ39713.1"/>
    <property type="molecule type" value="Genomic_DNA"/>
</dbReference>
<dbReference type="AlphaFoldDB" id="A0A1Y2I152"/>
<reference evidence="1 2" key="1">
    <citation type="submission" date="2016-07" db="EMBL/GenBank/DDBJ databases">
        <title>Pervasive Adenine N6-methylation of Active Genes in Fungi.</title>
        <authorList>
            <consortium name="DOE Joint Genome Institute"/>
            <person name="Mondo S.J."/>
            <person name="Dannebaum R.O."/>
            <person name="Kuo R.C."/>
            <person name="Labutti K."/>
            <person name="Haridas S."/>
            <person name="Kuo A."/>
            <person name="Salamov A."/>
            <person name="Ahrendt S.R."/>
            <person name="Lipzen A."/>
            <person name="Sullivan W."/>
            <person name="Andreopoulos W.B."/>
            <person name="Clum A."/>
            <person name="Lindquist E."/>
            <person name="Daum C."/>
            <person name="Ramamoorthy G.K."/>
            <person name="Gryganskyi A."/>
            <person name="Culley D."/>
            <person name="Magnuson J.K."/>
            <person name="James T.Y."/>
            <person name="O'Malley M.A."/>
            <person name="Stajich J.E."/>
            <person name="Spatafora J.W."/>
            <person name="Visel A."/>
            <person name="Grigoriev I.V."/>
        </authorList>
    </citation>
    <scope>NUCLEOTIDE SEQUENCE [LARGE SCALE GENOMIC DNA]</scope>
    <source>
        <strain evidence="1 2">PL171</strain>
    </source>
</reference>
<sequence length="199" mass="21887">MCVADIALCIIVIATERYRTFLDAVGLPEDQDSVLDSPVLHRGPAISPTELRPLTFVVSYLRQFYNRVVDQLQYVTSQSITLTFLDDGYFGEEPIAPAQRIVFMEAIGLVDYAMTCENRERVIYVLQTALFLFEALLVHADHTGTVAAAGAALGIGSGGEVTDAEVTQGLSEEDMITVTLYTTQLSNRLTRLMSSNQPM</sequence>
<proteinExistence type="predicted"/>
<gene>
    <name evidence="1" type="ORF">BCR44DRAFT_1214312</name>
</gene>
<evidence type="ECO:0000313" key="2">
    <source>
        <dbReference type="Proteomes" id="UP000193411"/>
    </source>
</evidence>
<name>A0A1Y2I152_9FUNG</name>
<dbReference type="Proteomes" id="UP000193411">
    <property type="component" value="Unassembled WGS sequence"/>
</dbReference>
<organism evidence="1 2">
    <name type="scientific">Catenaria anguillulae PL171</name>
    <dbReference type="NCBI Taxonomy" id="765915"/>
    <lineage>
        <taxon>Eukaryota</taxon>
        <taxon>Fungi</taxon>
        <taxon>Fungi incertae sedis</taxon>
        <taxon>Blastocladiomycota</taxon>
        <taxon>Blastocladiomycetes</taxon>
        <taxon>Blastocladiales</taxon>
        <taxon>Catenariaceae</taxon>
        <taxon>Catenaria</taxon>
    </lineage>
</organism>
<comment type="caution">
    <text evidence="1">The sequence shown here is derived from an EMBL/GenBank/DDBJ whole genome shotgun (WGS) entry which is preliminary data.</text>
</comment>
<evidence type="ECO:0000313" key="1">
    <source>
        <dbReference type="EMBL" id="ORZ39713.1"/>
    </source>
</evidence>
<protein>
    <submittedName>
        <fullName evidence="1">Uncharacterized protein</fullName>
    </submittedName>
</protein>
<keyword evidence="2" id="KW-1185">Reference proteome</keyword>
<accession>A0A1Y2I152</accession>